<evidence type="ECO:0000256" key="2">
    <source>
        <dbReference type="SAM" id="SignalP"/>
    </source>
</evidence>
<dbReference type="RefSeq" id="WP_053004322.1">
    <property type="nucleotide sequence ID" value="NZ_CP087134.1"/>
</dbReference>
<comment type="caution">
    <text evidence="3">The sequence shown here is derived from an EMBL/GenBank/DDBJ whole genome shotgun (WGS) entry which is preliminary data.</text>
</comment>
<evidence type="ECO:0000313" key="3">
    <source>
        <dbReference type="EMBL" id="MDX6191254.1"/>
    </source>
</evidence>
<dbReference type="InterPro" id="IPR020240">
    <property type="entry name" value="UPF0412_YaaI"/>
</dbReference>
<feature type="chain" id="PRO_5047101664" description="DUF2541 family protein" evidence="2">
    <location>
        <begin position="20"/>
        <end position="141"/>
    </location>
</feature>
<protein>
    <recommendedName>
        <fullName evidence="5">DUF2541 family protein</fullName>
    </recommendedName>
</protein>
<reference evidence="3 4" key="1">
    <citation type="submission" date="2023-11" db="EMBL/GenBank/DDBJ databases">
        <title>Unpublished Manusciprt.</title>
        <authorList>
            <person name="Saticioglu I.B."/>
            <person name="Ay H."/>
            <person name="Ajmi N."/>
            <person name="Altun S."/>
            <person name="Duman M."/>
        </authorList>
    </citation>
    <scope>NUCLEOTIDE SEQUENCE [LARGE SCALE GENOMIC DNA]</scope>
    <source>
        <strain evidence="3 4">Fl-318</strain>
    </source>
</reference>
<keyword evidence="4" id="KW-1185">Reference proteome</keyword>
<keyword evidence="1 2" id="KW-0732">Signal</keyword>
<accession>A0ABU4RF73</accession>
<dbReference type="EMBL" id="JAWXVI010000009">
    <property type="protein sequence ID" value="MDX6191254.1"/>
    <property type="molecule type" value="Genomic_DNA"/>
</dbReference>
<evidence type="ECO:0000313" key="4">
    <source>
        <dbReference type="Proteomes" id="UP001273350"/>
    </source>
</evidence>
<proteinExistence type="predicted"/>
<name>A0ABU4RF73_9FLAO</name>
<gene>
    <name evidence="3" type="ORF">SGQ83_18010</name>
</gene>
<dbReference type="Proteomes" id="UP001273350">
    <property type="component" value="Unassembled WGS sequence"/>
</dbReference>
<feature type="signal peptide" evidence="2">
    <location>
        <begin position="1"/>
        <end position="19"/>
    </location>
</feature>
<organism evidence="3 4">
    <name type="scientific">Flavobacterium cupriresistens</name>
    <dbReference type="NCBI Taxonomy" id="2893885"/>
    <lineage>
        <taxon>Bacteria</taxon>
        <taxon>Pseudomonadati</taxon>
        <taxon>Bacteroidota</taxon>
        <taxon>Flavobacteriia</taxon>
        <taxon>Flavobacteriales</taxon>
        <taxon>Flavobacteriaceae</taxon>
        <taxon>Flavobacterium</taxon>
    </lineage>
</organism>
<dbReference type="Pfam" id="PF10807">
    <property type="entry name" value="DUF2541"/>
    <property type="match status" value="1"/>
</dbReference>
<sequence>MKKILVLGMILLAVQLTTAQKVIRKNNNVVNNNNVGSWRVIGSRSVTHNADHDKLDVTHRDSFRKLKLKVTDSPLNMQKMVVDYESGAPENIELRQNIAKGGESRVIDLRGGKRKIKAIHFWYDTKGFLNGKAEVTVFGMK</sequence>
<evidence type="ECO:0000256" key="1">
    <source>
        <dbReference type="ARBA" id="ARBA00022729"/>
    </source>
</evidence>
<evidence type="ECO:0008006" key="5">
    <source>
        <dbReference type="Google" id="ProtNLM"/>
    </source>
</evidence>